<evidence type="ECO:0000313" key="2">
    <source>
        <dbReference type="Proteomes" id="UP000198956"/>
    </source>
</evidence>
<evidence type="ECO:0000313" key="1">
    <source>
        <dbReference type="EMBL" id="SDH70253.1"/>
    </source>
</evidence>
<name>A0A1G8EJY0_ANETH</name>
<proteinExistence type="predicted"/>
<accession>A0A1G8EJY0</accession>
<sequence>MPVLLQKIKSDLQKIFTEHGTIAFLIRESNPVYNKLGEVISYTPNNVEQIIIERRAEHKLLGSARGWTYQALAEMAGDISTGEIKFLLPADTQIQETSLIEYQGRRYHIETINPRRAFGEIVCYLAEAERADGNVQSE</sequence>
<reference evidence="1 2" key="1">
    <citation type="submission" date="2016-10" db="EMBL/GenBank/DDBJ databases">
        <authorList>
            <person name="de Groot N.N."/>
        </authorList>
    </citation>
    <scope>NUCLEOTIDE SEQUENCE [LARGE SCALE GENOMIC DNA]</scope>
    <source>
        <strain evidence="1 2">L 420-91</strain>
    </source>
</reference>
<dbReference type="EMBL" id="FNDE01000045">
    <property type="protein sequence ID" value="SDH70253.1"/>
    <property type="molecule type" value="Genomic_DNA"/>
</dbReference>
<dbReference type="Proteomes" id="UP000198956">
    <property type="component" value="Unassembled WGS sequence"/>
</dbReference>
<protein>
    <recommendedName>
        <fullName evidence="3">Phage head-tail joining protein</fullName>
    </recommendedName>
</protein>
<gene>
    <name evidence="1" type="ORF">SAMN04489735_10458</name>
</gene>
<evidence type="ECO:0008006" key="3">
    <source>
        <dbReference type="Google" id="ProtNLM"/>
    </source>
</evidence>
<dbReference type="AlphaFoldDB" id="A0A1G8EJY0"/>
<organism evidence="1 2">
    <name type="scientific">Aneurinibacillus thermoaerophilus</name>
    <dbReference type="NCBI Taxonomy" id="143495"/>
    <lineage>
        <taxon>Bacteria</taxon>
        <taxon>Bacillati</taxon>
        <taxon>Bacillota</taxon>
        <taxon>Bacilli</taxon>
        <taxon>Bacillales</taxon>
        <taxon>Paenibacillaceae</taxon>
        <taxon>Aneurinibacillus group</taxon>
        <taxon>Aneurinibacillus</taxon>
    </lineage>
</organism>